<evidence type="ECO:0000313" key="4">
    <source>
        <dbReference type="Proteomes" id="UP000596248"/>
    </source>
</evidence>
<dbReference type="PROSITE" id="PS50943">
    <property type="entry name" value="HTH_CROC1"/>
    <property type="match status" value="1"/>
</dbReference>
<dbReference type="CDD" id="cd00093">
    <property type="entry name" value="HTH_XRE"/>
    <property type="match status" value="1"/>
</dbReference>
<dbReference type="PANTHER" id="PTHR46797:SF1">
    <property type="entry name" value="METHYLPHOSPHONATE SYNTHASE"/>
    <property type="match status" value="1"/>
</dbReference>
<dbReference type="InterPro" id="IPR010982">
    <property type="entry name" value="Lambda_DNA-bd_dom_sf"/>
</dbReference>
<dbReference type="Proteomes" id="UP000596248">
    <property type="component" value="Chromosome"/>
</dbReference>
<reference evidence="3 4" key="1">
    <citation type="submission" date="2021-01" db="EMBL/GenBank/DDBJ databases">
        <title>Identification of strong promoters based on the transcriptome of Brevibacillus choshinensis.</title>
        <authorList>
            <person name="Yao D."/>
            <person name="Zhang K."/>
            <person name="Wu J."/>
        </authorList>
    </citation>
    <scope>NUCLEOTIDE SEQUENCE [LARGE SCALE GENOMIC DNA]</scope>
    <source>
        <strain evidence="3 4">HPD31-SP3</strain>
    </source>
</reference>
<dbReference type="EMBL" id="CP069127">
    <property type="protein sequence ID" value="QRG65968.1"/>
    <property type="molecule type" value="Genomic_DNA"/>
</dbReference>
<keyword evidence="1" id="KW-0238">DNA-binding</keyword>
<name>A0ABX7FIB8_BRECH</name>
<gene>
    <name evidence="3" type="ORF">JNE38_20640</name>
</gene>
<dbReference type="SUPFAM" id="SSF47413">
    <property type="entry name" value="lambda repressor-like DNA-binding domains"/>
    <property type="match status" value="1"/>
</dbReference>
<sequence length="163" mass="18834">MNDDKLKEKNKSDVDQLNDEIDALAKNLGVLIRYFRELRGLSLNDVYMVSGISPSYLNRLEQGQRDSPSIKIVKRFAEALKIPSDVLFEAIFHEKAPKERNLSLEELLICSDYLVNDEPVNREIKEHLLAIVKHILSCEWTSETKMRESCNLADMIDRLRKVS</sequence>
<evidence type="ECO:0000259" key="2">
    <source>
        <dbReference type="PROSITE" id="PS50943"/>
    </source>
</evidence>
<dbReference type="InterPro" id="IPR050807">
    <property type="entry name" value="TransReg_Diox_bact_type"/>
</dbReference>
<feature type="domain" description="HTH cro/C1-type" evidence="2">
    <location>
        <begin position="32"/>
        <end position="87"/>
    </location>
</feature>
<dbReference type="PANTHER" id="PTHR46797">
    <property type="entry name" value="HTH-TYPE TRANSCRIPTIONAL REGULATOR"/>
    <property type="match status" value="1"/>
</dbReference>
<dbReference type="Gene3D" id="1.10.260.40">
    <property type="entry name" value="lambda repressor-like DNA-binding domains"/>
    <property type="match status" value="1"/>
</dbReference>
<evidence type="ECO:0000256" key="1">
    <source>
        <dbReference type="ARBA" id="ARBA00023125"/>
    </source>
</evidence>
<evidence type="ECO:0000313" key="3">
    <source>
        <dbReference type="EMBL" id="QRG65968.1"/>
    </source>
</evidence>
<dbReference type="Pfam" id="PF01381">
    <property type="entry name" value="HTH_3"/>
    <property type="match status" value="1"/>
</dbReference>
<proteinExistence type="predicted"/>
<dbReference type="InterPro" id="IPR001387">
    <property type="entry name" value="Cro/C1-type_HTH"/>
</dbReference>
<keyword evidence="4" id="KW-1185">Reference proteome</keyword>
<dbReference type="SMART" id="SM00530">
    <property type="entry name" value="HTH_XRE"/>
    <property type="match status" value="1"/>
</dbReference>
<accession>A0ABX7FIB8</accession>
<protein>
    <submittedName>
        <fullName evidence="3">Helix-turn-helix domain-containing protein</fullName>
    </submittedName>
</protein>
<organism evidence="3 4">
    <name type="scientific">Brevibacillus choshinensis</name>
    <dbReference type="NCBI Taxonomy" id="54911"/>
    <lineage>
        <taxon>Bacteria</taxon>
        <taxon>Bacillati</taxon>
        <taxon>Bacillota</taxon>
        <taxon>Bacilli</taxon>
        <taxon>Bacillales</taxon>
        <taxon>Paenibacillaceae</taxon>
        <taxon>Brevibacillus</taxon>
    </lineage>
</organism>
<dbReference type="RefSeq" id="WP_203353037.1">
    <property type="nucleotide sequence ID" value="NZ_CP069127.1"/>
</dbReference>